<proteinExistence type="predicted"/>
<reference evidence="2" key="2">
    <citation type="submission" date="2023-04" db="EMBL/GenBank/DDBJ databases">
        <authorList>
            <person name="Bruccoleri R.E."/>
            <person name="Oakeley E.J."/>
            <person name="Faust A.-M."/>
            <person name="Dessus-Babus S."/>
            <person name="Altorfer M."/>
            <person name="Burckhardt D."/>
            <person name="Oertli M."/>
            <person name="Naumann U."/>
            <person name="Petersen F."/>
            <person name="Wong J."/>
        </authorList>
    </citation>
    <scope>NUCLEOTIDE SEQUENCE</scope>
    <source>
        <strain evidence="2">GSM-AAB239-AS_SAM_17_03QT</strain>
        <tissue evidence="2">Leaf</tissue>
    </source>
</reference>
<sequence>MEFLLQSRKIISNVGLRSNLTSLSSAELEPIIC</sequence>
<organism evidence="2 3">
    <name type="scientific">Iris pallida</name>
    <name type="common">Sweet iris</name>
    <dbReference type="NCBI Taxonomy" id="29817"/>
    <lineage>
        <taxon>Eukaryota</taxon>
        <taxon>Viridiplantae</taxon>
        <taxon>Streptophyta</taxon>
        <taxon>Embryophyta</taxon>
        <taxon>Tracheophyta</taxon>
        <taxon>Spermatophyta</taxon>
        <taxon>Magnoliopsida</taxon>
        <taxon>Liliopsida</taxon>
        <taxon>Asparagales</taxon>
        <taxon>Iridaceae</taxon>
        <taxon>Iridoideae</taxon>
        <taxon>Irideae</taxon>
        <taxon>Iris</taxon>
    </lineage>
</organism>
<dbReference type="Proteomes" id="UP001140949">
    <property type="component" value="Unassembled WGS sequence"/>
</dbReference>
<name>A0AAX6GFP4_IRIPA</name>
<accession>A0AAX6GFP4</accession>
<dbReference type="AlphaFoldDB" id="A0AAX6GFP4"/>
<comment type="caution">
    <text evidence="2">The sequence shown here is derived from an EMBL/GenBank/DDBJ whole genome shotgun (WGS) entry which is preliminary data.</text>
</comment>
<keyword evidence="3" id="KW-1185">Reference proteome</keyword>
<evidence type="ECO:0000313" key="3">
    <source>
        <dbReference type="Proteomes" id="UP001140949"/>
    </source>
</evidence>
<reference evidence="2" key="1">
    <citation type="journal article" date="2023" name="GigaByte">
        <title>Genome assembly of the bearded iris, Iris pallida Lam.</title>
        <authorList>
            <person name="Bruccoleri R.E."/>
            <person name="Oakeley E.J."/>
            <person name="Faust A.M.E."/>
            <person name="Altorfer M."/>
            <person name="Dessus-Babus S."/>
            <person name="Burckhardt D."/>
            <person name="Oertli M."/>
            <person name="Naumann U."/>
            <person name="Petersen F."/>
            <person name="Wong J."/>
        </authorList>
    </citation>
    <scope>NUCLEOTIDE SEQUENCE</scope>
    <source>
        <strain evidence="2">GSM-AAB239-AS_SAM_17_03QT</strain>
    </source>
</reference>
<protein>
    <submittedName>
        <fullName evidence="2">Uncharacterized protein</fullName>
    </submittedName>
</protein>
<gene>
    <name evidence="2" type="ORF">M6B38_126760</name>
    <name evidence="1" type="ORF">M6B38_198515</name>
</gene>
<evidence type="ECO:0000313" key="1">
    <source>
        <dbReference type="EMBL" id="KAJ6801286.1"/>
    </source>
</evidence>
<evidence type="ECO:0000313" key="2">
    <source>
        <dbReference type="EMBL" id="KAJ6827530.1"/>
    </source>
</evidence>
<dbReference type="EMBL" id="JANAVB010020198">
    <property type="protein sequence ID" value="KAJ6827530.1"/>
    <property type="molecule type" value="Genomic_DNA"/>
</dbReference>
<dbReference type="EMBL" id="JANAVB010038218">
    <property type="protein sequence ID" value="KAJ6801286.1"/>
    <property type="molecule type" value="Genomic_DNA"/>
</dbReference>